<evidence type="ECO:0000313" key="2">
    <source>
        <dbReference type="Proteomes" id="UP001162164"/>
    </source>
</evidence>
<accession>A0ABQ9JHH3</accession>
<reference evidence="1" key="1">
    <citation type="journal article" date="2023" name="Insect Mol. Biol.">
        <title>Genome sequencing provides insights into the evolution of gene families encoding plant cell wall-degrading enzymes in longhorned beetles.</title>
        <authorList>
            <person name="Shin N.R."/>
            <person name="Okamura Y."/>
            <person name="Kirsch R."/>
            <person name="Pauchet Y."/>
        </authorList>
    </citation>
    <scope>NUCLEOTIDE SEQUENCE</scope>
    <source>
        <strain evidence="1">MMC_N1</strain>
    </source>
</reference>
<dbReference type="Proteomes" id="UP001162164">
    <property type="component" value="Unassembled WGS sequence"/>
</dbReference>
<keyword evidence="2" id="KW-1185">Reference proteome</keyword>
<protein>
    <submittedName>
        <fullName evidence="1">Uncharacterized protein</fullName>
    </submittedName>
</protein>
<name>A0ABQ9JHH3_9CUCU</name>
<organism evidence="1 2">
    <name type="scientific">Molorchus minor</name>
    <dbReference type="NCBI Taxonomy" id="1323400"/>
    <lineage>
        <taxon>Eukaryota</taxon>
        <taxon>Metazoa</taxon>
        <taxon>Ecdysozoa</taxon>
        <taxon>Arthropoda</taxon>
        <taxon>Hexapoda</taxon>
        <taxon>Insecta</taxon>
        <taxon>Pterygota</taxon>
        <taxon>Neoptera</taxon>
        <taxon>Endopterygota</taxon>
        <taxon>Coleoptera</taxon>
        <taxon>Polyphaga</taxon>
        <taxon>Cucujiformia</taxon>
        <taxon>Chrysomeloidea</taxon>
        <taxon>Cerambycidae</taxon>
        <taxon>Lamiinae</taxon>
        <taxon>Monochamini</taxon>
        <taxon>Molorchus</taxon>
    </lineage>
</organism>
<comment type="caution">
    <text evidence="1">The sequence shown here is derived from an EMBL/GenBank/DDBJ whole genome shotgun (WGS) entry which is preliminary data.</text>
</comment>
<gene>
    <name evidence="1" type="ORF">NQ317_017766</name>
</gene>
<proteinExistence type="predicted"/>
<sequence length="80" mass="9446">MENDKVKYVPEHFGYCQYHRTMQNKELGVSSKRRYSRRFSLIGEMFLNTLIYSKTRSARLFMDGSNSDKTLSSLKDIQLV</sequence>
<evidence type="ECO:0000313" key="1">
    <source>
        <dbReference type="EMBL" id="KAJ8977351.1"/>
    </source>
</evidence>
<dbReference type="EMBL" id="JAPWTJ010000559">
    <property type="protein sequence ID" value="KAJ8977351.1"/>
    <property type="molecule type" value="Genomic_DNA"/>
</dbReference>